<protein>
    <submittedName>
        <fullName evidence="3">Molybdopterin biosynthesis protein MoeB</fullName>
    </submittedName>
</protein>
<dbReference type="SMART" id="SM00450">
    <property type="entry name" value="RHOD"/>
    <property type="match status" value="1"/>
</dbReference>
<keyword evidence="1" id="KW-0732">Signal</keyword>
<feature type="signal peptide" evidence="1">
    <location>
        <begin position="1"/>
        <end position="23"/>
    </location>
</feature>
<evidence type="ECO:0000256" key="1">
    <source>
        <dbReference type="SAM" id="SignalP"/>
    </source>
</evidence>
<dbReference type="SUPFAM" id="SSF52821">
    <property type="entry name" value="Rhodanese/Cell cycle control phosphatase"/>
    <property type="match status" value="1"/>
</dbReference>
<dbReference type="PROSITE" id="PS50206">
    <property type="entry name" value="RHODANESE_3"/>
    <property type="match status" value="1"/>
</dbReference>
<evidence type="ECO:0000313" key="4">
    <source>
        <dbReference type="Proteomes" id="UP000196573"/>
    </source>
</evidence>
<proteinExistence type="predicted"/>
<gene>
    <name evidence="3" type="ORF">EHSB41UT_01361</name>
</gene>
<name>A0A1X7AH95_9GAMM</name>
<dbReference type="InterPro" id="IPR036873">
    <property type="entry name" value="Rhodanese-like_dom_sf"/>
</dbReference>
<dbReference type="OrthoDB" id="9814704at2"/>
<feature type="domain" description="Rhodanese" evidence="2">
    <location>
        <begin position="45"/>
        <end position="138"/>
    </location>
</feature>
<dbReference type="InterPro" id="IPR001763">
    <property type="entry name" value="Rhodanese-like_dom"/>
</dbReference>
<dbReference type="Pfam" id="PF00581">
    <property type="entry name" value="Rhodanese"/>
    <property type="match status" value="1"/>
</dbReference>
<sequence length="153" mass="17484">MNNICRLLAVLSICCGLTLKVQATEAPQDIDGAVTVTTAEAQILYEQGAMFIDVRRREKWNWGHIVGARHFGLRSTFKLLRHEGFVERSQPIVLYSDGPHTMRGALGVFMARAWGYTHVYYYRDGYFSWLAQDLPVQFRDQPERAPILSSHLP</sequence>
<dbReference type="Gene3D" id="3.40.250.10">
    <property type="entry name" value="Rhodanese-like domain"/>
    <property type="match status" value="1"/>
</dbReference>
<dbReference type="AlphaFoldDB" id="A0A1X7AH95"/>
<accession>A0A1X7AH95</accession>
<organism evidence="3 4">
    <name type="scientific">Parendozoicomonas haliclonae</name>
    <dbReference type="NCBI Taxonomy" id="1960125"/>
    <lineage>
        <taxon>Bacteria</taxon>
        <taxon>Pseudomonadati</taxon>
        <taxon>Pseudomonadota</taxon>
        <taxon>Gammaproteobacteria</taxon>
        <taxon>Oceanospirillales</taxon>
        <taxon>Endozoicomonadaceae</taxon>
        <taxon>Parendozoicomonas</taxon>
    </lineage>
</organism>
<dbReference type="Proteomes" id="UP000196573">
    <property type="component" value="Unassembled WGS sequence"/>
</dbReference>
<keyword evidence="4" id="KW-1185">Reference proteome</keyword>
<evidence type="ECO:0000259" key="2">
    <source>
        <dbReference type="PROSITE" id="PS50206"/>
    </source>
</evidence>
<dbReference type="RefSeq" id="WP_087108222.1">
    <property type="nucleotide sequence ID" value="NZ_CBCSCN010000009.1"/>
</dbReference>
<feature type="chain" id="PRO_5012823943" evidence="1">
    <location>
        <begin position="24"/>
        <end position="153"/>
    </location>
</feature>
<reference evidence="3 4" key="1">
    <citation type="submission" date="2017-03" db="EMBL/GenBank/DDBJ databases">
        <authorList>
            <person name="Afonso C.L."/>
            <person name="Miller P.J."/>
            <person name="Scott M.A."/>
            <person name="Spackman E."/>
            <person name="Goraichik I."/>
            <person name="Dimitrov K.M."/>
            <person name="Suarez D.L."/>
            <person name="Swayne D.E."/>
        </authorList>
    </citation>
    <scope>NUCLEOTIDE SEQUENCE [LARGE SCALE GENOMIC DNA]</scope>
    <source>
        <strain evidence="3">SB41UT1</strain>
    </source>
</reference>
<dbReference type="CDD" id="cd00158">
    <property type="entry name" value="RHOD"/>
    <property type="match status" value="1"/>
</dbReference>
<evidence type="ECO:0000313" key="3">
    <source>
        <dbReference type="EMBL" id="SMA41932.1"/>
    </source>
</evidence>
<dbReference type="EMBL" id="FWPT01000003">
    <property type="protein sequence ID" value="SMA41932.1"/>
    <property type="molecule type" value="Genomic_DNA"/>
</dbReference>